<comment type="caution">
    <text evidence="3">The sequence shown here is derived from an EMBL/GenBank/DDBJ whole genome shotgun (WGS) entry which is preliminary data.</text>
</comment>
<dbReference type="PANTHER" id="PTHR33459:SF7">
    <property type="entry name" value="DD-GDCA PROTEIN"/>
    <property type="match status" value="1"/>
</dbReference>
<feature type="signal peptide" evidence="2">
    <location>
        <begin position="1"/>
        <end position="21"/>
    </location>
</feature>
<evidence type="ECO:0000313" key="3">
    <source>
        <dbReference type="EMBL" id="KAJ3449749.1"/>
    </source>
</evidence>
<evidence type="ECO:0000256" key="2">
    <source>
        <dbReference type="SAM" id="SignalP"/>
    </source>
</evidence>
<dbReference type="Proteomes" id="UP001146793">
    <property type="component" value="Unassembled WGS sequence"/>
</dbReference>
<dbReference type="InterPro" id="IPR052326">
    <property type="entry name" value="Diff-Dev_Assoc_Protein"/>
</dbReference>
<keyword evidence="1" id="KW-1133">Transmembrane helix</keyword>
<accession>A0AAV8A842</accession>
<feature type="transmembrane region" description="Helical" evidence="1">
    <location>
        <begin position="319"/>
        <end position="342"/>
    </location>
</feature>
<keyword evidence="1" id="KW-0812">Transmembrane</keyword>
<dbReference type="PANTHER" id="PTHR33459">
    <property type="entry name" value="DD-GDCA PROTEIN"/>
    <property type="match status" value="1"/>
</dbReference>
<organism evidence="3 4">
    <name type="scientific">Anaeramoeba flamelloides</name>
    <dbReference type="NCBI Taxonomy" id="1746091"/>
    <lineage>
        <taxon>Eukaryota</taxon>
        <taxon>Metamonada</taxon>
        <taxon>Anaeramoebidae</taxon>
        <taxon>Anaeramoeba</taxon>
    </lineage>
</organism>
<evidence type="ECO:0000256" key="1">
    <source>
        <dbReference type="SAM" id="Phobius"/>
    </source>
</evidence>
<proteinExistence type="predicted"/>
<feature type="chain" id="PRO_5043933565" evidence="2">
    <location>
        <begin position="22"/>
        <end position="383"/>
    </location>
</feature>
<keyword evidence="1" id="KW-0472">Membrane</keyword>
<dbReference type="EMBL" id="JANTQA010000012">
    <property type="protein sequence ID" value="KAJ3449749.1"/>
    <property type="molecule type" value="Genomic_DNA"/>
</dbReference>
<name>A0AAV8A842_9EUKA</name>
<sequence>MKLKVFSRFVLLSLILHLIQSECTEKGHAGLESKCSTTDDCFENLFCNSGICSRDNTQSTCNRNSDCFGNYCNKENNCDTLKFNGESCSEDDECHSKSCSGGECKGSYYKTQQYEPLDRYNCESGSFLPSDPQSICIEQLDKSDDCNEYLDNETSQWDIACKPGFVCGQTAKGPFGKCRKMYSAKKQEQCEINNHCKAGLICKDSKCTEISKKEACTNDNDCPTNFYCNCGGDRQGTCKKISNSFCTEQVDGFVNCLQDSKCDPSLKIGPGNCLYKKCFEEIQEMQCCQMMNHLETYFPLAGMVCSEIDPQLASTNRNLLIALSVIIPIAAVFAALVLYCRIKRKRLEKRKKRKLVHGTSSATSEQENINLSLNSDLSVELED</sequence>
<evidence type="ECO:0000313" key="4">
    <source>
        <dbReference type="Proteomes" id="UP001146793"/>
    </source>
</evidence>
<protein>
    <submittedName>
        <fullName evidence="3">Dd-gdca protein</fullName>
    </submittedName>
</protein>
<dbReference type="AlphaFoldDB" id="A0AAV8A842"/>
<keyword evidence="2" id="KW-0732">Signal</keyword>
<reference evidence="3" key="1">
    <citation type="submission" date="2022-08" db="EMBL/GenBank/DDBJ databases">
        <title>Novel sulphate-reducing endosymbionts in the free-living metamonad Anaeramoeba.</title>
        <authorList>
            <person name="Jerlstrom-Hultqvist J."/>
            <person name="Cepicka I."/>
            <person name="Gallot-Lavallee L."/>
            <person name="Salas-Leiva D."/>
            <person name="Curtis B.A."/>
            <person name="Zahonova K."/>
            <person name="Pipaliya S."/>
            <person name="Dacks J."/>
            <person name="Roger A.J."/>
        </authorList>
    </citation>
    <scope>NUCLEOTIDE SEQUENCE</scope>
    <source>
        <strain evidence="3">Busselton2</strain>
    </source>
</reference>
<gene>
    <name evidence="3" type="ORF">M0812_05908</name>
</gene>